<protein>
    <submittedName>
        <fullName evidence="2">Uncharacterized protein</fullName>
    </submittedName>
</protein>
<proteinExistence type="predicted"/>
<feature type="compositionally biased region" description="Basic residues" evidence="1">
    <location>
        <begin position="170"/>
        <end position="180"/>
    </location>
</feature>
<dbReference type="AlphaFoldDB" id="A0A6C0CLL3"/>
<reference evidence="2" key="1">
    <citation type="journal article" date="2020" name="Nature">
        <title>Giant virus diversity and host interactions through global metagenomics.</title>
        <authorList>
            <person name="Schulz F."/>
            <person name="Roux S."/>
            <person name="Paez-Espino D."/>
            <person name="Jungbluth S."/>
            <person name="Walsh D.A."/>
            <person name="Denef V.J."/>
            <person name="McMahon K.D."/>
            <person name="Konstantinidis K.T."/>
            <person name="Eloe-Fadrosh E.A."/>
            <person name="Kyrpides N.C."/>
            <person name="Woyke T."/>
        </authorList>
    </citation>
    <scope>NUCLEOTIDE SEQUENCE</scope>
    <source>
        <strain evidence="2">GVMAG-M-3300021354-14</strain>
    </source>
</reference>
<name>A0A6C0CLL3_9ZZZZ</name>
<evidence type="ECO:0000256" key="1">
    <source>
        <dbReference type="SAM" id="MobiDB-lite"/>
    </source>
</evidence>
<feature type="region of interest" description="Disordered" evidence="1">
    <location>
        <begin position="161"/>
        <end position="206"/>
    </location>
</feature>
<feature type="compositionally biased region" description="Polar residues" evidence="1">
    <location>
        <begin position="237"/>
        <end position="246"/>
    </location>
</feature>
<organism evidence="2">
    <name type="scientific">viral metagenome</name>
    <dbReference type="NCBI Taxonomy" id="1070528"/>
    <lineage>
        <taxon>unclassified sequences</taxon>
        <taxon>metagenomes</taxon>
        <taxon>organismal metagenomes</taxon>
    </lineage>
</organism>
<dbReference type="EMBL" id="MN739448">
    <property type="protein sequence ID" value="QHT05042.1"/>
    <property type="molecule type" value="Genomic_DNA"/>
</dbReference>
<feature type="region of interest" description="Disordered" evidence="1">
    <location>
        <begin position="227"/>
        <end position="262"/>
    </location>
</feature>
<evidence type="ECO:0000313" key="2">
    <source>
        <dbReference type="EMBL" id="QHT05042.1"/>
    </source>
</evidence>
<sequence length="262" mass="29982">MSSLDEIKFQLYVLQRRIYKCAIDIEQIFNNMLTGELKGRRADSESIQKTVDTMKKNDNMIAQFTTMMDQKHRDARTIIGMAISVATRHYHFSSTSKTPKITADYTFWKNIFQTLCRNVYIRPEIYTNFEGSLPLSDVIRIIEGILDAAIYDEIPLHLSAARGSSPVHSPRNHHYHRREHKERDYKKKSNKPKRQEKKSVLSSVISEGSDTGINSEYTEMTEAAVTKNRKTGAMSPVGSSSILTHTQDGKMDIVIPGHDKRK</sequence>
<accession>A0A6C0CLL3</accession>